<dbReference type="AlphaFoldDB" id="A0AAD9Q3M1"/>
<keyword evidence="3" id="KW-1185">Reference proteome</keyword>
<dbReference type="Proteomes" id="UP001249851">
    <property type="component" value="Unassembled WGS sequence"/>
</dbReference>
<evidence type="ECO:0000313" key="3">
    <source>
        <dbReference type="Proteomes" id="UP001249851"/>
    </source>
</evidence>
<protein>
    <submittedName>
        <fullName evidence="2">Uncharacterized protein</fullName>
    </submittedName>
</protein>
<reference evidence="2" key="2">
    <citation type="journal article" date="2023" name="Science">
        <title>Genomic signatures of disease resistance in endangered staghorn corals.</title>
        <authorList>
            <person name="Vollmer S.V."/>
            <person name="Selwyn J.D."/>
            <person name="Despard B.A."/>
            <person name="Roesel C.L."/>
        </authorList>
    </citation>
    <scope>NUCLEOTIDE SEQUENCE</scope>
    <source>
        <strain evidence="2">K2</strain>
    </source>
</reference>
<feature type="compositionally biased region" description="Basic and acidic residues" evidence="1">
    <location>
        <begin position="294"/>
        <end position="306"/>
    </location>
</feature>
<organism evidence="2 3">
    <name type="scientific">Acropora cervicornis</name>
    <name type="common">Staghorn coral</name>
    <dbReference type="NCBI Taxonomy" id="6130"/>
    <lineage>
        <taxon>Eukaryota</taxon>
        <taxon>Metazoa</taxon>
        <taxon>Cnidaria</taxon>
        <taxon>Anthozoa</taxon>
        <taxon>Hexacorallia</taxon>
        <taxon>Scleractinia</taxon>
        <taxon>Astrocoeniina</taxon>
        <taxon>Acroporidae</taxon>
        <taxon>Acropora</taxon>
    </lineage>
</organism>
<dbReference type="EMBL" id="JARQWQ010000072">
    <property type="protein sequence ID" value="KAK2554123.1"/>
    <property type="molecule type" value="Genomic_DNA"/>
</dbReference>
<dbReference type="Gene3D" id="2.40.70.10">
    <property type="entry name" value="Acid Proteases"/>
    <property type="match status" value="1"/>
</dbReference>
<reference evidence="2" key="1">
    <citation type="journal article" date="2023" name="G3 (Bethesda)">
        <title>Whole genome assembly and annotation of the endangered Caribbean coral Acropora cervicornis.</title>
        <authorList>
            <person name="Selwyn J.D."/>
            <person name="Vollmer S.V."/>
        </authorList>
    </citation>
    <scope>NUCLEOTIDE SEQUENCE</scope>
    <source>
        <strain evidence="2">K2</strain>
    </source>
</reference>
<gene>
    <name evidence="2" type="ORF">P5673_024475</name>
</gene>
<dbReference type="InterPro" id="IPR021109">
    <property type="entry name" value="Peptidase_aspartic_dom_sf"/>
</dbReference>
<accession>A0AAD9Q3M1</accession>
<comment type="caution">
    <text evidence="2">The sequence shown here is derived from an EMBL/GenBank/DDBJ whole genome shotgun (WGS) entry which is preliminary data.</text>
</comment>
<feature type="region of interest" description="Disordered" evidence="1">
    <location>
        <begin position="1"/>
        <end position="53"/>
    </location>
</feature>
<feature type="region of interest" description="Disordered" evidence="1">
    <location>
        <begin position="236"/>
        <end position="306"/>
    </location>
</feature>
<evidence type="ECO:0000313" key="2">
    <source>
        <dbReference type="EMBL" id="KAK2554123.1"/>
    </source>
</evidence>
<sequence length="306" mass="34061">MQSMGSLERVNRISPKDHQRKEKEWKGKKVWKRKEGCERKAMQPFGKQRTDGANQISEEPEEDYYAFLVKCDSDLSGVADLYIGGVQVNNVLIDSGATCNIVDLDTWKSLKQECVKCRSQRCERKQFAYGQTEPIEVLGTFESGVYFEASGVRCVAEFTVVKSHGRALLGKDTAEKLNVLRVGPPNSPQKLAGKMYADKRRHAVDNPIAPGDKVLIKNSKSTGKLTPNFETEPYTAQAKEGQELTLKSAEDVAHQRNSSFVKPYNTPEEPENPGRAEALTNPVISPLSVTTSETTEKTKPNYKDAS</sequence>
<evidence type="ECO:0000256" key="1">
    <source>
        <dbReference type="SAM" id="MobiDB-lite"/>
    </source>
</evidence>
<feature type="compositionally biased region" description="Basic and acidic residues" evidence="1">
    <location>
        <begin position="9"/>
        <end position="41"/>
    </location>
</feature>
<name>A0AAD9Q3M1_ACRCE</name>
<proteinExistence type="predicted"/>